<accession>A0A167WVK9</accession>
<reference evidence="2" key="1">
    <citation type="journal article" date="2016" name="Mol. Biol. Evol.">
        <title>Comparative Genomics of Early-Diverging Mushroom-Forming Fungi Provides Insights into the Origins of Lignocellulose Decay Capabilities.</title>
        <authorList>
            <person name="Nagy L.G."/>
            <person name="Riley R."/>
            <person name="Tritt A."/>
            <person name="Adam C."/>
            <person name="Daum C."/>
            <person name="Floudas D."/>
            <person name="Sun H."/>
            <person name="Yadav J.S."/>
            <person name="Pangilinan J."/>
            <person name="Larsson K.H."/>
            <person name="Matsuura K."/>
            <person name="Barry K."/>
            <person name="Labutti K."/>
            <person name="Kuo R."/>
            <person name="Ohm R.A."/>
            <person name="Bhattacharya S.S."/>
            <person name="Shirouzu T."/>
            <person name="Yoshinaga Y."/>
            <person name="Martin F.M."/>
            <person name="Grigoriev I.V."/>
            <person name="Hibbett D.S."/>
        </authorList>
    </citation>
    <scope>NUCLEOTIDE SEQUENCE [LARGE SCALE GENOMIC DNA]</scope>
    <source>
        <strain evidence="2">CBS 109695</strain>
    </source>
</reference>
<dbReference type="EMBL" id="KV417783">
    <property type="protein sequence ID" value="KZP06535.1"/>
    <property type="molecule type" value="Genomic_DNA"/>
</dbReference>
<organism evidence="2">
    <name type="scientific">Athelia psychrophila</name>
    <dbReference type="NCBI Taxonomy" id="1759441"/>
    <lineage>
        <taxon>Eukaryota</taxon>
        <taxon>Fungi</taxon>
        <taxon>Dikarya</taxon>
        <taxon>Basidiomycota</taxon>
        <taxon>Agaricomycotina</taxon>
        <taxon>Agaricomycetes</taxon>
        <taxon>Agaricomycetidae</taxon>
        <taxon>Atheliales</taxon>
        <taxon>Atheliaceae</taxon>
        <taxon>Athelia</taxon>
    </lineage>
</organism>
<sequence>MSEFFNQDAPGLVTVEPGVQVTSELAILMATAMALGAYSSNVDQEVTSAHPGAPITVRTTLTFDFSSERPQSRYAPPPEMTLEDALRLLLIGTVPRDEAARSPTPPPTRSSSPVDGRSDSATSDRSFICERCLFAVTVIAAPSDCDCGECENPEALVTAVV</sequence>
<evidence type="ECO:0000313" key="2">
    <source>
        <dbReference type="EMBL" id="KZP06535.1"/>
    </source>
</evidence>
<protein>
    <submittedName>
        <fullName evidence="2">Uncharacterized protein</fullName>
    </submittedName>
</protein>
<dbReference type="AlphaFoldDB" id="A0A167WVK9"/>
<name>A0A167WVK9_9AGAM</name>
<proteinExistence type="predicted"/>
<feature type="region of interest" description="Disordered" evidence="1">
    <location>
        <begin position="95"/>
        <end position="120"/>
    </location>
</feature>
<evidence type="ECO:0000256" key="1">
    <source>
        <dbReference type="SAM" id="MobiDB-lite"/>
    </source>
</evidence>
<gene>
    <name evidence="2" type="ORF">FIBSPDRAFT_966378</name>
</gene>